<dbReference type="Proteomes" id="UP000481861">
    <property type="component" value="Unassembled WGS sequence"/>
</dbReference>
<proteinExistence type="inferred from homology"/>
<feature type="region of interest" description="Disordered" evidence="6">
    <location>
        <begin position="301"/>
        <end position="320"/>
    </location>
</feature>
<keyword evidence="3 7" id="KW-1133">Transmembrane helix</keyword>
<evidence type="ECO:0000256" key="3">
    <source>
        <dbReference type="ARBA" id="ARBA00022989"/>
    </source>
</evidence>
<keyword evidence="10" id="KW-1185">Reference proteome</keyword>
<feature type="transmembrane region" description="Helical" evidence="7">
    <location>
        <begin position="6"/>
        <end position="29"/>
    </location>
</feature>
<evidence type="ECO:0000259" key="8">
    <source>
        <dbReference type="Pfam" id="PF20684"/>
    </source>
</evidence>
<organism evidence="9 10">
    <name type="scientific">Massariosphaeria phaeospora</name>
    <dbReference type="NCBI Taxonomy" id="100035"/>
    <lineage>
        <taxon>Eukaryota</taxon>
        <taxon>Fungi</taxon>
        <taxon>Dikarya</taxon>
        <taxon>Ascomycota</taxon>
        <taxon>Pezizomycotina</taxon>
        <taxon>Dothideomycetes</taxon>
        <taxon>Pleosporomycetidae</taxon>
        <taxon>Pleosporales</taxon>
        <taxon>Pleosporales incertae sedis</taxon>
        <taxon>Massariosphaeria</taxon>
    </lineage>
</organism>
<protein>
    <recommendedName>
        <fullName evidence="8">Rhodopsin domain-containing protein</fullName>
    </recommendedName>
</protein>
<evidence type="ECO:0000256" key="1">
    <source>
        <dbReference type="ARBA" id="ARBA00004141"/>
    </source>
</evidence>
<comment type="similarity">
    <text evidence="5">Belongs to the SAT4 family.</text>
</comment>
<comment type="subcellular location">
    <subcellularLocation>
        <location evidence="1">Membrane</location>
        <topology evidence="1">Multi-pass membrane protein</topology>
    </subcellularLocation>
</comment>
<dbReference type="AlphaFoldDB" id="A0A7C8MJH8"/>
<dbReference type="InterPro" id="IPR049326">
    <property type="entry name" value="Rhodopsin_dom_fungi"/>
</dbReference>
<dbReference type="EMBL" id="JAADJZ010000002">
    <property type="protein sequence ID" value="KAF2877083.1"/>
    <property type="molecule type" value="Genomic_DNA"/>
</dbReference>
<evidence type="ECO:0000256" key="2">
    <source>
        <dbReference type="ARBA" id="ARBA00022692"/>
    </source>
</evidence>
<sequence length="358" mass="39800">MRSKQPELYCAAIIPYVAAATGMALRIVARRKMKVRFVWEDYLSMVSFLIGTAFTIISLLKTRWGLGKPIKDVDMPFDEILHHFLLDLWADMWLYTFSVGLSKFVVLGLYWRMFSRSLVRQPIRILGGLSVCWLIARVGIIVFQCRPVHKFWDVEADGKCYIAPNVGIYALSIPHFLIELGILICPMFTIGNLHLPLKQKIAVAGMFTAGIFVCASALGTIVHTALLDVNAPDLTYDGVSDQIWAVCDVNIAHFASSLPLLRPVLFSIGFRLTTFTRSIGVSNNRITKSISDVLSRKDAETDSQHRLADEEQMSDGSGHHKRAASVTVVALQELGHYRVLEAQDGILVESEITVSGGS</sequence>
<dbReference type="PANTHER" id="PTHR33048">
    <property type="entry name" value="PTH11-LIKE INTEGRAL MEMBRANE PROTEIN (AFU_ORTHOLOGUE AFUA_5G11245)"/>
    <property type="match status" value="1"/>
</dbReference>
<feature type="transmembrane region" description="Helical" evidence="7">
    <location>
        <begin position="41"/>
        <end position="60"/>
    </location>
</feature>
<gene>
    <name evidence="9" type="ORF">BDV95DRAFT_601498</name>
</gene>
<feature type="transmembrane region" description="Helical" evidence="7">
    <location>
        <begin position="166"/>
        <end position="189"/>
    </location>
</feature>
<feature type="transmembrane region" description="Helical" evidence="7">
    <location>
        <begin position="201"/>
        <end position="222"/>
    </location>
</feature>
<evidence type="ECO:0000256" key="6">
    <source>
        <dbReference type="SAM" id="MobiDB-lite"/>
    </source>
</evidence>
<evidence type="ECO:0000313" key="9">
    <source>
        <dbReference type="EMBL" id="KAF2877083.1"/>
    </source>
</evidence>
<dbReference type="Pfam" id="PF20684">
    <property type="entry name" value="Fung_rhodopsin"/>
    <property type="match status" value="1"/>
</dbReference>
<evidence type="ECO:0000256" key="5">
    <source>
        <dbReference type="ARBA" id="ARBA00038359"/>
    </source>
</evidence>
<evidence type="ECO:0000256" key="7">
    <source>
        <dbReference type="SAM" id="Phobius"/>
    </source>
</evidence>
<dbReference type="InterPro" id="IPR052337">
    <property type="entry name" value="SAT4-like"/>
</dbReference>
<evidence type="ECO:0000313" key="10">
    <source>
        <dbReference type="Proteomes" id="UP000481861"/>
    </source>
</evidence>
<keyword evidence="2 7" id="KW-0812">Transmembrane</keyword>
<dbReference type="PANTHER" id="PTHR33048:SF47">
    <property type="entry name" value="INTEGRAL MEMBRANE PROTEIN-RELATED"/>
    <property type="match status" value="1"/>
</dbReference>
<evidence type="ECO:0000256" key="4">
    <source>
        <dbReference type="ARBA" id="ARBA00023136"/>
    </source>
</evidence>
<feature type="transmembrane region" description="Helical" evidence="7">
    <location>
        <begin position="123"/>
        <end position="143"/>
    </location>
</feature>
<feature type="domain" description="Rhodopsin" evidence="8">
    <location>
        <begin position="25"/>
        <end position="265"/>
    </location>
</feature>
<dbReference type="GO" id="GO:0016020">
    <property type="term" value="C:membrane"/>
    <property type="evidence" value="ECO:0007669"/>
    <property type="project" value="UniProtKB-SubCell"/>
</dbReference>
<feature type="transmembrane region" description="Helical" evidence="7">
    <location>
        <begin position="92"/>
        <end position="111"/>
    </location>
</feature>
<reference evidence="9 10" key="1">
    <citation type="submission" date="2020-01" db="EMBL/GenBank/DDBJ databases">
        <authorList>
            <consortium name="DOE Joint Genome Institute"/>
            <person name="Haridas S."/>
            <person name="Albert R."/>
            <person name="Binder M."/>
            <person name="Bloem J."/>
            <person name="Labutti K."/>
            <person name="Salamov A."/>
            <person name="Andreopoulos B."/>
            <person name="Baker S.E."/>
            <person name="Barry K."/>
            <person name="Bills G."/>
            <person name="Bluhm B.H."/>
            <person name="Cannon C."/>
            <person name="Castanera R."/>
            <person name="Culley D.E."/>
            <person name="Daum C."/>
            <person name="Ezra D."/>
            <person name="Gonzalez J.B."/>
            <person name="Henrissat B."/>
            <person name="Kuo A."/>
            <person name="Liang C."/>
            <person name="Lipzen A."/>
            <person name="Lutzoni F."/>
            <person name="Magnuson J."/>
            <person name="Mondo S."/>
            <person name="Nolan M."/>
            <person name="Ohm R."/>
            <person name="Pangilinan J."/>
            <person name="Park H.-J.H."/>
            <person name="Ramirez L."/>
            <person name="Alfaro M."/>
            <person name="Sun H."/>
            <person name="Tritt A."/>
            <person name="Yoshinaga Y."/>
            <person name="Zwiers L.-H.L."/>
            <person name="Turgeon B.G."/>
            <person name="Goodwin S.B."/>
            <person name="Spatafora J.W."/>
            <person name="Crous P.W."/>
            <person name="Grigoriev I.V."/>
        </authorList>
    </citation>
    <scope>NUCLEOTIDE SEQUENCE [LARGE SCALE GENOMIC DNA]</scope>
    <source>
        <strain evidence="9 10">CBS 611.86</strain>
    </source>
</reference>
<keyword evidence="4 7" id="KW-0472">Membrane</keyword>
<name>A0A7C8MJH8_9PLEO</name>
<accession>A0A7C8MJH8</accession>
<dbReference type="OrthoDB" id="2496787at2759"/>
<comment type="caution">
    <text evidence="9">The sequence shown here is derived from an EMBL/GenBank/DDBJ whole genome shotgun (WGS) entry which is preliminary data.</text>
</comment>